<dbReference type="InterPro" id="IPR027065">
    <property type="entry name" value="Lon_Prtase"/>
</dbReference>
<name>A0A9W4SAB5_9GLOM</name>
<dbReference type="SUPFAM" id="SSF52540">
    <property type="entry name" value="P-loop containing nucleoside triphosphate hydrolases"/>
    <property type="match status" value="1"/>
</dbReference>
<feature type="region of interest" description="Disordered" evidence="1">
    <location>
        <begin position="459"/>
        <end position="490"/>
    </location>
</feature>
<dbReference type="PANTHER" id="PTHR43718:SF2">
    <property type="entry name" value="LON PROTEASE HOMOLOG, MITOCHONDRIAL"/>
    <property type="match status" value="1"/>
</dbReference>
<dbReference type="AlphaFoldDB" id="A0A9W4SAB5"/>
<comment type="caution">
    <text evidence="3">The sequence shown here is derived from an EMBL/GenBank/DDBJ whole genome shotgun (WGS) entry which is preliminary data.</text>
</comment>
<dbReference type="InterPro" id="IPR003593">
    <property type="entry name" value="AAA+_ATPase"/>
</dbReference>
<dbReference type="Proteomes" id="UP001153678">
    <property type="component" value="Unassembled WGS sequence"/>
</dbReference>
<accession>A0A9W4SAB5</accession>
<proteinExistence type="predicted"/>
<dbReference type="GO" id="GO:0004176">
    <property type="term" value="F:ATP-dependent peptidase activity"/>
    <property type="evidence" value="ECO:0007669"/>
    <property type="project" value="InterPro"/>
</dbReference>
<dbReference type="GO" id="GO:0004252">
    <property type="term" value="F:serine-type endopeptidase activity"/>
    <property type="evidence" value="ECO:0007669"/>
    <property type="project" value="InterPro"/>
</dbReference>
<dbReference type="SMART" id="SM00382">
    <property type="entry name" value="AAA"/>
    <property type="match status" value="1"/>
</dbReference>
<sequence length="543" mass="61696">MVSEEIKDKEEKLSSKDFPQNTLGHRFPNFQSFYKALTPSLGFVVLKIITKVEEDPKGILTTFIARVFYFKFRNREYVGEEREFVDEFLAELSAIIAEIRRKETEIRKGQISDKGGKTSSGDTQNYQVLSKELTDKRIQQGATSTFDQKGTSATINYKGTDYAPLGRIINSLNKALKIYHEENEEEYSKLPDTSNRKPRVAIRVKHGENLLKAYQKEIKRGGDFKLITKDEFMARIRGERAGFVKVVGGEKPSQLIIGLMGDPGLGKTYICQAIGKALGTGYYRISLNGKNSSSIIYGSPIDNPGAEMGGIVKAISENKSQFPVVFFDEIEKAGKEAKDAIAEPTDITGNKEFKDVLYDFITPCDNLIFFCALNYLEELQDFIRDRFAMIEVEPPSYQQRIKILRALLMASLKKFEEPFNGIWHKTWEEIYNILNQEALLKRALTKTMSIRGAKSNIAKDNDVGDKRRGRLPCPRGEEKQKNGTSDKAHRPSCKCFMNNLDRVPEHTPLEIKLAGKLIYKTNAARFAELKIIRKENSFHIEEN</sequence>
<dbReference type="OrthoDB" id="2416790at2759"/>
<reference evidence="3" key="1">
    <citation type="submission" date="2022-08" db="EMBL/GenBank/DDBJ databases">
        <authorList>
            <person name="Kallberg Y."/>
            <person name="Tangrot J."/>
            <person name="Rosling A."/>
        </authorList>
    </citation>
    <scope>NUCLEOTIDE SEQUENCE</scope>
    <source>
        <strain evidence="3">Wild A</strain>
    </source>
</reference>
<evidence type="ECO:0000313" key="4">
    <source>
        <dbReference type="Proteomes" id="UP001153678"/>
    </source>
</evidence>
<dbReference type="EMBL" id="CAMKVN010000043">
    <property type="protein sequence ID" value="CAI2162566.1"/>
    <property type="molecule type" value="Genomic_DNA"/>
</dbReference>
<dbReference type="Gene3D" id="3.40.50.300">
    <property type="entry name" value="P-loop containing nucleotide triphosphate hydrolases"/>
    <property type="match status" value="1"/>
</dbReference>
<dbReference type="GO" id="GO:0005524">
    <property type="term" value="F:ATP binding"/>
    <property type="evidence" value="ECO:0007669"/>
    <property type="project" value="InterPro"/>
</dbReference>
<dbReference type="GO" id="GO:0016887">
    <property type="term" value="F:ATP hydrolysis activity"/>
    <property type="evidence" value="ECO:0007669"/>
    <property type="project" value="InterPro"/>
</dbReference>
<dbReference type="PANTHER" id="PTHR43718">
    <property type="entry name" value="LON PROTEASE"/>
    <property type="match status" value="1"/>
</dbReference>
<dbReference type="InterPro" id="IPR027417">
    <property type="entry name" value="P-loop_NTPase"/>
</dbReference>
<feature type="compositionally biased region" description="Basic and acidic residues" evidence="1">
    <location>
        <begin position="475"/>
        <end position="489"/>
    </location>
</feature>
<gene>
    <name evidence="3" type="ORF">FWILDA_LOCUS623</name>
</gene>
<dbReference type="GO" id="GO:0006515">
    <property type="term" value="P:protein quality control for misfolded or incompletely synthesized proteins"/>
    <property type="evidence" value="ECO:0007669"/>
    <property type="project" value="TreeGrafter"/>
</dbReference>
<protein>
    <submittedName>
        <fullName evidence="3">17832_t:CDS:1</fullName>
    </submittedName>
</protein>
<organism evidence="3 4">
    <name type="scientific">Funneliformis geosporum</name>
    <dbReference type="NCBI Taxonomy" id="1117311"/>
    <lineage>
        <taxon>Eukaryota</taxon>
        <taxon>Fungi</taxon>
        <taxon>Fungi incertae sedis</taxon>
        <taxon>Mucoromycota</taxon>
        <taxon>Glomeromycotina</taxon>
        <taxon>Glomeromycetes</taxon>
        <taxon>Glomerales</taxon>
        <taxon>Glomeraceae</taxon>
        <taxon>Funneliformis</taxon>
    </lineage>
</organism>
<evidence type="ECO:0000259" key="2">
    <source>
        <dbReference type="SMART" id="SM00382"/>
    </source>
</evidence>
<dbReference type="Pfam" id="PF00004">
    <property type="entry name" value="AAA"/>
    <property type="match status" value="1"/>
</dbReference>
<evidence type="ECO:0000256" key="1">
    <source>
        <dbReference type="SAM" id="MobiDB-lite"/>
    </source>
</evidence>
<evidence type="ECO:0000313" key="3">
    <source>
        <dbReference type="EMBL" id="CAI2162566.1"/>
    </source>
</evidence>
<keyword evidence="4" id="KW-1185">Reference proteome</keyword>
<dbReference type="InterPro" id="IPR003959">
    <property type="entry name" value="ATPase_AAA_core"/>
</dbReference>
<feature type="domain" description="AAA+ ATPase" evidence="2">
    <location>
        <begin position="253"/>
        <end position="396"/>
    </location>
</feature>